<evidence type="ECO:0000313" key="2">
    <source>
        <dbReference type="Proteomes" id="UP000182101"/>
    </source>
</evidence>
<proteinExistence type="predicted"/>
<protein>
    <submittedName>
        <fullName evidence="1">Uncharacterized protein</fullName>
    </submittedName>
</protein>
<name>A0AAC9JEC8_9ALTE</name>
<dbReference type="RefSeq" id="WP_071960614.1">
    <property type="nucleotide sequence ID" value="NZ_CP018025.1"/>
</dbReference>
<dbReference type="AlphaFoldDB" id="A0AAC9JEC8"/>
<reference evidence="1 2" key="1">
    <citation type="submission" date="2016-11" db="EMBL/GenBank/DDBJ databases">
        <title>Networking in microbes: conjugative elements and plasmids in the genus Alteromonas.</title>
        <authorList>
            <person name="Lopez-Perez M."/>
            <person name="Ramon-Marco N."/>
            <person name="Rodriguez-Valera F."/>
        </authorList>
    </citation>
    <scope>NUCLEOTIDE SEQUENCE [LARGE SCALE GENOMIC DNA]</scope>
    <source>
        <strain evidence="1 2">CP48</strain>
        <plasmid evidence="2">pamcp48-600</plasmid>
    </source>
</reference>
<evidence type="ECO:0000313" key="1">
    <source>
        <dbReference type="EMBL" id="APD92004.1"/>
    </source>
</evidence>
<gene>
    <name evidence="1" type="ORF">BM524_18965</name>
</gene>
<organism evidence="1 2">
    <name type="scientific">Alteromonas mediterranea</name>
    <dbReference type="NCBI Taxonomy" id="314275"/>
    <lineage>
        <taxon>Bacteria</taxon>
        <taxon>Pseudomonadati</taxon>
        <taxon>Pseudomonadota</taxon>
        <taxon>Gammaproteobacteria</taxon>
        <taxon>Alteromonadales</taxon>
        <taxon>Alteromonadaceae</taxon>
        <taxon>Alteromonas/Salinimonas group</taxon>
        <taxon>Alteromonas</taxon>
    </lineage>
</organism>
<dbReference type="Proteomes" id="UP000182101">
    <property type="component" value="Plasmid pAMCP48-600"/>
</dbReference>
<accession>A0AAC9JEC8</accession>
<sequence>MFTVGDIFQSKSALVKCLSTARYDEATESIIIDEKALRPQALDNDNAGKREPVFSDAVKKGYADLRNTDPSRALSLWEITDVKADGAGCGDSHNVSGRNSAWTRYTCTAKRVNIDGSPHVSGETLSFSNAGLFTVKDYTAVRLPNTC</sequence>
<geneLocation type="plasmid" evidence="2">
    <name>pamcp48-600</name>
</geneLocation>
<keyword evidence="1" id="KW-0614">Plasmid</keyword>
<dbReference type="EMBL" id="CP018025">
    <property type="protein sequence ID" value="APD92004.1"/>
    <property type="molecule type" value="Genomic_DNA"/>
</dbReference>